<evidence type="ECO:0000259" key="9">
    <source>
        <dbReference type="Pfam" id="PF00365"/>
    </source>
</evidence>
<dbReference type="GO" id="GO:0005737">
    <property type="term" value="C:cytoplasm"/>
    <property type="evidence" value="ECO:0007669"/>
    <property type="project" value="UniProtKB-SubCell"/>
</dbReference>
<evidence type="ECO:0000256" key="4">
    <source>
        <dbReference type="ARBA" id="ARBA00022723"/>
    </source>
</evidence>
<evidence type="ECO:0000256" key="7">
    <source>
        <dbReference type="ARBA" id="ARBA00048072"/>
    </source>
</evidence>
<feature type="binding site" evidence="8">
    <location>
        <begin position="195"/>
        <end position="197"/>
    </location>
    <ligand>
        <name>substrate</name>
    </ligand>
</feature>
<keyword evidence="11" id="KW-1185">Reference proteome</keyword>
<feature type="active site" description="Proton acceptor" evidence="8">
    <location>
        <position position="152"/>
    </location>
</feature>
<dbReference type="STRING" id="1215343.B488_09230"/>
<evidence type="ECO:0000256" key="1">
    <source>
        <dbReference type="ARBA" id="ARBA00001946"/>
    </source>
</evidence>
<dbReference type="RefSeq" id="WP_015273340.1">
    <property type="nucleotide sequence ID" value="NC_019907.1"/>
</dbReference>
<comment type="similarity">
    <text evidence="8">Belongs to the phosphofructokinase type A (PFKA) family. PPi-dependent PFK group II subfamily. Clade 'P' sub-subfamily.</text>
</comment>
<keyword evidence="3 8" id="KW-0808">Transferase</keyword>
<evidence type="ECO:0000256" key="8">
    <source>
        <dbReference type="HAMAP-Rule" id="MF_01977"/>
    </source>
</evidence>
<feature type="site" description="Important for catalytic activity; stabilizes the transition state when the phosphoryl donor is PPi" evidence="8">
    <location>
        <position position="149"/>
    </location>
</feature>
<keyword evidence="5 8" id="KW-0418">Kinase</keyword>
<gene>
    <name evidence="8" type="primary">pfp</name>
    <name evidence="10" type="ordered locus">B488_09230</name>
</gene>
<evidence type="ECO:0000313" key="11">
    <source>
        <dbReference type="Proteomes" id="UP000010799"/>
    </source>
</evidence>
<dbReference type="GO" id="GO:0047334">
    <property type="term" value="F:diphosphate-fructose-6-phosphate 1-phosphotransferase activity"/>
    <property type="evidence" value="ECO:0007669"/>
    <property type="project" value="UniProtKB-EC"/>
</dbReference>
<evidence type="ECO:0000256" key="3">
    <source>
        <dbReference type="ARBA" id="ARBA00022679"/>
    </source>
</evidence>
<keyword evidence="6 8" id="KW-0460">Magnesium</keyword>
<sequence>MTQQKVAMLTAGGLAPCLSAVVSMLIKRYDKVAPDIELIAYRSGYQGLLLGDRIEITQNMREKADLLKFYGGSPIGNSRVKLTNVADCMKRQLIKENENPLEVAANRLIEDKVSILHTIGGDDTNTTASDLVDYLSKRSYKLTVVGVPKTIDNDISPIHQSLGALTAAKLGAKFFDNISNECTAAPFSLIIHEVMGRNCGWLTAATARSYIEMIQGNEYADGFMISSNSKSIDGIYLPEMQFDLVQEAERLKAVINNKGSVSIFVSEGACLDAIIAEREASGVKLQRDAFGHVRLNAINVGDWFSEKFAELIGAKRSIVQKSGYFVRSAASEEEDLQLIEKMVILAVDSALSRISGVIGEDETQGNVLKVIDFKNIRGGKAFNVSIPWFSDVLKHTGQNI</sequence>
<comment type="activity regulation">
    <text evidence="8">Non-allosteric.</text>
</comment>
<keyword evidence="8" id="KW-0963">Cytoplasm</keyword>
<accession>L0EVM9</accession>
<dbReference type="SUPFAM" id="SSF53784">
    <property type="entry name" value="Phosphofructokinase"/>
    <property type="match status" value="1"/>
</dbReference>
<comment type="catalytic activity">
    <reaction evidence="7 8">
        <text>beta-D-fructose 6-phosphate + diphosphate = beta-D-fructose 1,6-bisphosphate + phosphate + H(+)</text>
        <dbReference type="Rhea" id="RHEA:13613"/>
        <dbReference type="ChEBI" id="CHEBI:15378"/>
        <dbReference type="ChEBI" id="CHEBI:32966"/>
        <dbReference type="ChEBI" id="CHEBI:33019"/>
        <dbReference type="ChEBI" id="CHEBI:43474"/>
        <dbReference type="ChEBI" id="CHEBI:57634"/>
        <dbReference type="EC" id="2.7.1.90"/>
    </reaction>
</comment>
<evidence type="ECO:0000256" key="6">
    <source>
        <dbReference type="ARBA" id="ARBA00022842"/>
    </source>
</evidence>
<evidence type="ECO:0000313" key="10">
    <source>
        <dbReference type="EMBL" id="AGA64915.1"/>
    </source>
</evidence>
<dbReference type="NCBIfam" id="NF005121">
    <property type="entry name" value="PRK06555.1"/>
    <property type="match status" value="1"/>
</dbReference>
<organism evidence="10 11">
    <name type="scientific">Liberibacter crescens (strain BT-1)</name>
    <dbReference type="NCBI Taxonomy" id="1215343"/>
    <lineage>
        <taxon>Bacteria</taxon>
        <taxon>Pseudomonadati</taxon>
        <taxon>Pseudomonadota</taxon>
        <taxon>Alphaproteobacteria</taxon>
        <taxon>Hyphomicrobiales</taxon>
        <taxon>Rhizobiaceae</taxon>
        <taxon>Liberibacter</taxon>
    </lineage>
</organism>
<dbReference type="EC" id="2.7.1.90" evidence="8"/>
<dbReference type="Proteomes" id="UP000010799">
    <property type="component" value="Chromosome"/>
</dbReference>
<dbReference type="PATRIC" id="fig|1215343.11.peg.950"/>
<dbReference type="InterPro" id="IPR011405">
    <property type="entry name" value="PPi-PFK_SMc01852"/>
</dbReference>
<feature type="binding site" evidence="8">
    <location>
        <begin position="324"/>
        <end position="327"/>
    </location>
    <ligand>
        <name>substrate</name>
    </ligand>
</feature>
<keyword evidence="8" id="KW-0324">Glycolysis</keyword>
<dbReference type="Pfam" id="PF00365">
    <property type="entry name" value="PFK"/>
    <property type="match status" value="1"/>
</dbReference>
<comment type="pathway">
    <text evidence="8">Carbohydrate degradation; glycolysis; D-glyceraldehyde 3-phosphate and glycerone phosphate from D-glucose: step 3/4.</text>
</comment>
<comment type="subunit">
    <text evidence="8">Homodimer or homotetramer.</text>
</comment>
<dbReference type="HOGENOM" id="CLU_643544_0_0_5"/>
<feature type="binding site" evidence="8">
    <location>
        <position position="267"/>
    </location>
    <ligand>
        <name>substrate</name>
    </ligand>
</feature>
<dbReference type="GO" id="GO:0003872">
    <property type="term" value="F:6-phosphofructokinase activity"/>
    <property type="evidence" value="ECO:0007669"/>
    <property type="project" value="UniProtKB-UniRule"/>
</dbReference>
<proteinExistence type="inferred from homology"/>
<feature type="site" description="Important for catalytic activity and substrate specificity; stabilizes the transition state when the phosphoryl donor is PPi; prevents ATP from binding by mimicking the alpha-phosphate group of ATP" evidence="8">
    <location>
        <position position="123"/>
    </location>
</feature>
<dbReference type="AlphaFoldDB" id="L0EVM9"/>
<feature type="binding site" evidence="8">
    <location>
        <begin position="150"/>
        <end position="152"/>
    </location>
    <ligand>
        <name>substrate</name>
    </ligand>
</feature>
<name>L0EVM9_LIBCB</name>
<dbReference type="InterPro" id="IPR000023">
    <property type="entry name" value="Phosphofructokinase_dom"/>
</dbReference>
<dbReference type="KEGG" id="lcc:B488_09230"/>
<dbReference type="Gene3D" id="3.40.50.450">
    <property type="match status" value="1"/>
</dbReference>
<dbReference type="PRINTS" id="PR00476">
    <property type="entry name" value="PHFRCTKINASE"/>
</dbReference>
<comment type="function">
    <text evidence="2 8">Catalyzes the phosphorylation of D-fructose 6-phosphate, the first committing step of glycolysis. Uses inorganic phosphate (PPi) as phosphoryl donor instead of ATP like common ATP-dependent phosphofructokinases (ATP-PFKs), which renders the reaction reversible, and can thus function both in glycolysis and gluconeogenesis. Consistently, PPi-PFK can replace the enzymes of both the forward (ATP-PFK) and reverse (fructose-bisphosphatase (FBPase)) reactions.</text>
</comment>
<evidence type="ECO:0000256" key="5">
    <source>
        <dbReference type="ARBA" id="ARBA00022777"/>
    </source>
</evidence>
<dbReference type="UniPathway" id="UPA00109">
    <property type="reaction ID" value="UER00182"/>
</dbReference>
<evidence type="ECO:0000256" key="2">
    <source>
        <dbReference type="ARBA" id="ARBA00003138"/>
    </source>
</evidence>
<comment type="cofactor">
    <cofactor evidence="1 8">
        <name>Mg(2+)</name>
        <dbReference type="ChEBI" id="CHEBI:18420"/>
    </cofactor>
</comment>
<feature type="binding site" evidence="8">
    <location>
        <position position="13"/>
    </location>
    <ligand>
        <name>diphosphate</name>
        <dbReference type="ChEBI" id="CHEBI:33019"/>
    </ligand>
</feature>
<dbReference type="eggNOG" id="COG0205">
    <property type="taxonomic scope" value="Bacteria"/>
</dbReference>
<dbReference type="InterPro" id="IPR022953">
    <property type="entry name" value="ATP_PFK"/>
</dbReference>
<protein>
    <recommendedName>
        <fullName evidence="8">Pyrophosphate--fructose 6-phosphate 1-phosphotransferase</fullName>
        <ecNumber evidence="8">2.7.1.90</ecNumber>
    </recommendedName>
    <alternativeName>
        <fullName evidence="8">6-phosphofructokinase, pyrophosphate dependent</fullName>
    </alternativeName>
    <alternativeName>
        <fullName evidence="8">PPi-dependent phosphofructokinase</fullName>
        <shortName evidence="8">PPi-PFK</shortName>
    </alternativeName>
    <alternativeName>
        <fullName evidence="8">Pyrophosphate-dependent 6-phosphofructose-1-kinase</fullName>
    </alternativeName>
</protein>
<dbReference type="GO" id="GO:0006002">
    <property type="term" value="P:fructose 6-phosphate metabolic process"/>
    <property type="evidence" value="ECO:0007669"/>
    <property type="project" value="InterPro"/>
</dbReference>
<feature type="binding site" evidence="8">
    <location>
        <position position="122"/>
    </location>
    <ligand>
        <name>Mg(2+)</name>
        <dbReference type="ChEBI" id="CHEBI:18420"/>
        <note>catalytic</note>
    </ligand>
</feature>
<comment type="subcellular location">
    <subcellularLocation>
        <location evidence="8">Cytoplasm</location>
    </subcellularLocation>
</comment>
<dbReference type="PANTHER" id="PTHR45770">
    <property type="entry name" value="ATP-DEPENDENT 6-PHOSPHOFRUCTOKINASE 1"/>
    <property type="match status" value="1"/>
</dbReference>
<dbReference type="GO" id="GO:0046872">
    <property type="term" value="F:metal ion binding"/>
    <property type="evidence" value="ECO:0007669"/>
    <property type="project" value="UniProtKB-KW"/>
</dbReference>
<dbReference type="InterPro" id="IPR035966">
    <property type="entry name" value="PKF_sf"/>
</dbReference>
<dbReference type="EMBL" id="CP003789">
    <property type="protein sequence ID" value="AGA64915.1"/>
    <property type="molecule type" value="Genomic_DNA"/>
</dbReference>
<reference evidence="10 11" key="1">
    <citation type="journal article" date="2012" name="Stand. Genomic Sci.">
        <title>Complete genome sequence of Liberibacter crescens BT-1.</title>
        <authorList>
            <person name="Leonard M.T."/>
            <person name="Fagen J.R."/>
            <person name="Davis-Richardson A.G."/>
            <person name="Davis M.J."/>
            <person name="Triplett E.W."/>
        </authorList>
    </citation>
    <scope>NUCLEOTIDE SEQUENCE [LARGE SCALE GENOMIC DNA]</scope>
    <source>
        <strain evidence="10 11">BT-1</strain>
    </source>
</reference>
<keyword evidence="4 8" id="KW-0479">Metal-binding</keyword>
<dbReference type="HAMAP" id="MF_01977">
    <property type="entry name" value="Phosphofructokinase_II_P"/>
    <property type="match status" value="1"/>
</dbReference>
<dbReference type="InterPro" id="IPR050929">
    <property type="entry name" value="PFKA"/>
</dbReference>
<feature type="domain" description="Phosphofructokinase" evidence="9">
    <location>
        <begin position="5"/>
        <end position="348"/>
    </location>
</feature>